<organism evidence="2 3">
    <name type="scientific">Sistotremastrum niveocremeum HHB9708</name>
    <dbReference type="NCBI Taxonomy" id="1314777"/>
    <lineage>
        <taxon>Eukaryota</taxon>
        <taxon>Fungi</taxon>
        <taxon>Dikarya</taxon>
        <taxon>Basidiomycota</taxon>
        <taxon>Agaricomycotina</taxon>
        <taxon>Agaricomycetes</taxon>
        <taxon>Sistotremastrales</taxon>
        <taxon>Sistotremastraceae</taxon>
        <taxon>Sertulicium</taxon>
        <taxon>Sertulicium niveocremeum</taxon>
    </lineage>
</organism>
<dbReference type="CDD" id="cd00303">
    <property type="entry name" value="retropepsin_like"/>
    <property type="match status" value="1"/>
</dbReference>
<reference evidence="2 3" key="1">
    <citation type="journal article" date="2016" name="Mol. Biol. Evol.">
        <title>Comparative Genomics of Early-Diverging Mushroom-Forming Fungi Provides Insights into the Origins of Lignocellulose Decay Capabilities.</title>
        <authorList>
            <person name="Nagy L.G."/>
            <person name="Riley R."/>
            <person name="Tritt A."/>
            <person name="Adam C."/>
            <person name="Daum C."/>
            <person name="Floudas D."/>
            <person name="Sun H."/>
            <person name="Yadav J.S."/>
            <person name="Pangilinan J."/>
            <person name="Larsson K.H."/>
            <person name="Matsuura K."/>
            <person name="Barry K."/>
            <person name="Labutti K."/>
            <person name="Kuo R."/>
            <person name="Ohm R.A."/>
            <person name="Bhattacharya S.S."/>
            <person name="Shirouzu T."/>
            <person name="Yoshinaga Y."/>
            <person name="Martin F.M."/>
            <person name="Grigoriev I.V."/>
            <person name="Hibbett D.S."/>
        </authorList>
    </citation>
    <scope>NUCLEOTIDE SEQUENCE [LARGE SCALE GENOMIC DNA]</scope>
    <source>
        <strain evidence="2 3">HHB9708</strain>
    </source>
</reference>
<dbReference type="OrthoDB" id="1750432at2759"/>
<evidence type="ECO:0000313" key="2">
    <source>
        <dbReference type="EMBL" id="KZS90104.1"/>
    </source>
</evidence>
<evidence type="ECO:0000313" key="3">
    <source>
        <dbReference type="Proteomes" id="UP000076722"/>
    </source>
</evidence>
<dbReference type="Proteomes" id="UP000076722">
    <property type="component" value="Unassembled WGS sequence"/>
</dbReference>
<keyword evidence="3" id="KW-1185">Reference proteome</keyword>
<keyword evidence="1" id="KW-0175">Coiled coil</keyword>
<dbReference type="EMBL" id="KV419423">
    <property type="protein sequence ID" value="KZS90104.1"/>
    <property type="molecule type" value="Genomic_DNA"/>
</dbReference>
<feature type="coiled-coil region" evidence="1">
    <location>
        <begin position="181"/>
        <end position="208"/>
    </location>
</feature>
<gene>
    <name evidence="2" type="ORF">SISNIDRAFT_415997</name>
</gene>
<dbReference type="SUPFAM" id="SSF50630">
    <property type="entry name" value="Acid proteases"/>
    <property type="match status" value="1"/>
</dbReference>
<evidence type="ECO:0000256" key="1">
    <source>
        <dbReference type="SAM" id="Coils"/>
    </source>
</evidence>
<dbReference type="Gene3D" id="2.40.70.10">
    <property type="entry name" value="Acid Proteases"/>
    <property type="match status" value="1"/>
</dbReference>
<dbReference type="STRING" id="1314777.A0A164QZB1"/>
<protein>
    <recommendedName>
        <fullName evidence="4">Aspartic peptidase DDI1-type domain-containing protein</fullName>
    </recommendedName>
</protein>
<dbReference type="InterPro" id="IPR021109">
    <property type="entry name" value="Peptidase_aspartic_dom_sf"/>
</dbReference>
<sequence length="277" mass="30617">MSYLSAKILAGTCAGIPAGIPIWAILVGSLITPPETLERTRMTPRDKNRDIPLPLVLTATINGHECQCLIDSGSLVDAISAKLADLLHLKLDAFEKPIPVGMAVSGSRAMINFSADVQFDCLTVSERRRFDIANLDQYDIILGTPFLFQHKVTFGFNPFEVSVGSVQSLPLRGESIHTIHSQAVNVVNQSLEQIREELREEARDLCKSMDQTALPPLRAINHSIPLIDENLVIQLRPSKCPEALKPQFKEKAAAYISSGRWELRPVRNAAPMLFILK</sequence>
<accession>A0A164QZB1</accession>
<feature type="non-terminal residue" evidence="2">
    <location>
        <position position="277"/>
    </location>
</feature>
<dbReference type="AlphaFoldDB" id="A0A164QZB1"/>
<proteinExistence type="predicted"/>
<evidence type="ECO:0008006" key="4">
    <source>
        <dbReference type="Google" id="ProtNLM"/>
    </source>
</evidence>
<name>A0A164QZB1_9AGAM</name>